<name>A0A5B7I2Z1_PORTR</name>
<comment type="caution">
    <text evidence="1">The sequence shown here is derived from an EMBL/GenBank/DDBJ whole genome shotgun (WGS) entry which is preliminary data.</text>
</comment>
<dbReference type="Proteomes" id="UP000324222">
    <property type="component" value="Unassembled WGS sequence"/>
</dbReference>
<protein>
    <submittedName>
        <fullName evidence="1">Uncharacterized protein</fullName>
    </submittedName>
</protein>
<evidence type="ECO:0000313" key="2">
    <source>
        <dbReference type="Proteomes" id="UP000324222"/>
    </source>
</evidence>
<sequence>MVAKRRAQLAYLRTQSAPIHILAQKW</sequence>
<gene>
    <name evidence="1" type="ORF">E2C01_073438</name>
</gene>
<accession>A0A5B7I2Z1</accession>
<keyword evidence="2" id="KW-1185">Reference proteome</keyword>
<dbReference type="AlphaFoldDB" id="A0A5B7I2Z1"/>
<dbReference type="EMBL" id="VSRR010049737">
    <property type="protein sequence ID" value="MPC78930.1"/>
    <property type="molecule type" value="Genomic_DNA"/>
</dbReference>
<evidence type="ECO:0000313" key="1">
    <source>
        <dbReference type="EMBL" id="MPC78930.1"/>
    </source>
</evidence>
<organism evidence="1 2">
    <name type="scientific">Portunus trituberculatus</name>
    <name type="common">Swimming crab</name>
    <name type="synonym">Neptunus trituberculatus</name>
    <dbReference type="NCBI Taxonomy" id="210409"/>
    <lineage>
        <taxon>Eukaryota</taxon>
        <taxon>Metazoa</taxon>
        <taxon>Ecdysozoa</taxon>
        <taxon>Arthropoda</taxon>
        <taxon>Crustacea</taxon>
        <taxon>Multicrustacea</taxon>
        <taxon>Malacostraca</taxon>
        <taxon>Eumalacostraca</taxon>
        <taxon>Eucarida</taxon>
        <taxon>Decapoda</taxon>
        <taxon>Pleocyemata</taxon>
        <taxon>Brachyura</taxon>
        <taxon>Eubrachyura</taxon>
        <taxon>Portunoidea</taxon>
        <taxon>Portunidae</taxon>
        <taxon>Portuninae</taxon>
        <taxon>Portunus</taxon>
    </lineage>
</organism>
<proteinExistence type="predicted"/>
<reference evidence="1 2" key="1">
    <citation type="submission" date="2019-05" db="EMBL/GenBank/DDBJ databases">
        <title>Another draft genome of Portunus trituberculatus and its Hox gene families provides insights of decapod evolution.</title>
        <authorList>
            <person name="Jeong J.-H."/>
            <person name="Song I."/>
            <person name="Kim S."/>
            <person name="Choi T."/>
            <person name="Kim D."/>
            <person name="Ryu S."/>
            <person name="Kim W."/>
        </authorList>
    </citation>
    <scope>NUCLEOTIDE SEQUENCE [LARGE SCALE GENOMIC DNA]</scope>
    <source>
        <tissue evidence="1">Muscle</tissue>
    </source>
</reference>